<proteinExistence type="inferred from homology"/>
<dbReference type="InterPro" id="IPR000421">
    <property type="entry name" value="FA58C"/>
</dbReference>
<dbReference type="AlphaFoldDB" id="A0AAE8NHI8"/>
<gene>
    <name evidence="3" type="ORF">NCTC10661_04754</name>
</gene>
<name>A0AAE8NHI8_BURCE</name>
<dbReference type="Proteomes" id="UP000250416">
    <property type="component" value="Unassembled WGS sequence"/>
</dbReference>
<protein>
    <submittedName>
        <fullName evidence="3">Coagulation factor 5/8 type domain-containing protein</fullName>
    </submittedName>
</protein>
<accession>A0AAE8NHI8</accession>
<organism evidence="3 4">
    <name type="scientific">Burkholderia cepacia</name>
    <name type="common">Pseudomonas cepacia</name>
    <dbReference type="NCBI Taxonomy" id="292"/>
    <lineage>
        <taxon>Bacteria</taxon>
        <taxon>Pseudomonadati</taxon>
        <taxon>Pseudomonadota</taxon>
        <taxon>Betaproteobacteria</taxon>
        <taxon>Burkholderiales</taxon>
        <taxon>Burkholderiaceae</taxon>
        <taxon>Burkholderia</taxon>
        <taxon>Burkholderia cepacia complex</taxon>
    </lineage>
</organism>
<dbReference type="InterPro" id="IPR008979">
    <property type="entry name" value="Galactose-bd-like_sf"/>
</dbReference>
<dbReference type="PANTHER" id="PTHR36842">
    <property type="entry name" value="PROTEIN TOLB HOMOLOG"/>
    <property type="match status" value="1"/>
</dbReference>
<evidence type="ECO:0000313" key="3">
    <source>
        <dbReference type="EMBL" id="SPV21775.1"/>
    </source>
</evidence>
<dbReference type="PANTHER" id="PTHR36842:SF1">
    <property type="entry name" value="PROTEIN TOLB"/>
    <property type="match status" value="1"/>
</dbReference>
<feature type="domain" description="F5/8 type C" evidence="2">
    <location>
        <begin position="379"/>
        <end position="515"/>
    </location>
</feature>
<comment type="similarity">
    <text evidence="1">Belongs to the TolB family.</text>
</comment>
<evidence type="ECO:0000313" key="4">
    <source>
        <dbReference type="Proteomes" id="UP000250416"/>
    </source>
</evidence>
<dbReference type="SUPFAM" id="SSF49785">
    <property type="entry name" value="Galactose-binding domain-like"/>
    <property type="match status" value="1"/>
</dbReference>
<comment type="caution">
    <text evidence="3">The sequence shown here is derived from an EMBL/GenBank/DDBJ whole genome shotgun (WGS) entry which is preliminary data.</text>
</comment>
<dbReference type="EMBL" id="UARD01000027">
    <property type="protein sequence ID" value="SPV21775.1"/>
    <property type="molecule type" value="Genomic_DNA"/>
</dbReference>
<dbReference type="Gene3D" id="2.60.120.260">
    <property type="entry name" value="Galactose-binding domain-like"/>
    <property type="match status" value="1"/>
</dbReference>
<dbReference type="SUPFAM" id="SSF69304">
    <property type="entry name" value="Tricorn protease N-terminal domain"/>
    <property type="match status" value="1"/>
</dbReference>
<dbReference type="Gene3D" id="2.120.10.30">
    <property type="entry name" value="TolB, C-terminal domain"/>
    <property type="match status" value="1"/>
</dbReference>
<dbReference type="Pfam" id="PF07676">
    <property type="entry name" value="PD40"/>
    <property type="match status" value="2"/>
</dbReference>
<evidence type="ECO:0000256" key="1">
    <source>
        <dbReference type="ARBA" id="ARBA00009820"/>
    </source>
</evidence>
<dbReference type="Pfam" id="PF00754">
    <property type="entry name" value="F5_F8_type_C"/>
    <property type="match status" value="1"/>
</dbReference>
<sequence>MLSSNPRSRCPTDRNRRCPTADSWPAHILRGIFSAASQPCPETFSVKLKTLVAGLVAGIALNLSSGIATAACISNPPAQPNATFPAALTGKLVYHSYVKYGDGTSQLFLYDFSAHTLTQLSKSTWGITDPMNGVFSPDGKWLAFMGISNGAWNVFMLQLGAGTPPVNLTNSTGATRNEDPKFSADGKTLVFKQNGDVKQATLSYTSAGPVFTSVVSLTNAPAGAEYSMPYLAPDSSAVYYATGTGANMGLMKRTLATGATATFDNPAGLQTYYPIVRADGMVFYARWKDSGQADQIYTKTADPASTPNALPINDCVSNNSDPAPVNGTNYVFFSSTTAGGYQLYVGDVTTGQRWSLSPFGVNADTTKAKLGASYYGGPAGAQPVLLSQGHPAAASASYNASLTADKAFDGNTTGTRWDSPEGAGAGSQWISVDLGAVKRIDHVDLYWDAGALVYQIQTSNDNVNWTTIYSTSNGGSYTHVTLPNLNGSGRYVRMLGTKRATQWGYSLYEMQVWGS</sequence>
<dbReference type="InterPro" id="IPR011659">
    <property type="entry name" value="WD40"/>
</dbReference>
<evidence type="ECO:0000259" key="2">
    <source>
        <dbReference type="PROSITE" id="PS50022"/>
    </source>
</evidence>
<dbReference type="PROSITE" id="PS50022">
    <property type="entry name" value="FA58C_3"/>
    <property type="match status" value="1"/>
</dbReference>
<dbReference type="InterPro" id="IPR011042">
    <property type="entry name" value="6-blade_b-propeller_TolB-like"/>
</dbReference>
<reference evidence="3 4" key="1">
    <citation type="submission" date="2018-06" db="EMBL/GenBank/DDBJ databases">
        <authorList>
            <consortium name="Pathogen Informatics"/>
            <person name="Doyle S."/>
        </authorList>
    </citation>
    <scope>NUCLEOTIDE SEQUENCE [LARGE SCALE GENOMIC DNA]</scope>
    <source>
        <strain evidence="3 4">NCTC10661</strain>
    </source>
</reference>